<dbReference type="EMBL" id="CP001053">
    <property type="protein sequence ID" value="ACD20756.1"/>
    <property type="molecule type" value="Genomic_DNA"/>
</dbReference>
<dbReference type="STRING" id="398527.Bphyt_6449"/>
<dbReference type="PANTHER" id="PTHR22981:SF7">
    <property type="entry name" value="3-HYDROXYISOBUTYRATE DEHYDROGENASE, MITOCHONDRIAL"/>
    <property type="match status" value="1"/>
</dbReference>
<dbReference type="AlphaFoldDB" id="B2T8U3"/>
<organism evidence="6 7">
    <name type="scientific">Paraburkholderia phytofirmans (strain DSM 17436 / LMG 22146 / PsJN)</name>
    <name type="common">Burkholderia phytofirmans</name>
    <dbReference type="NCBI Taxonomy" id="398527"/>
    <lineage>
        <taxon>Bacteria</taxon>
        <taxon>Pseudomonadati</taxon>
        <taxon>Pseudomonadota</taxon>
        <taxon>Betaproteobacteria</taxon>
        <taxon>Burkholderiales</taxon>
        <taxon>Burkholderiaceae</taxon>
        <taxon>Paraburkholderia</taxon>
    </lineage>
</organism>
<evidence type="ECO:0000259" key="4">
    <source>
        <dbReference type="Pfam" id="PF03446"/>
    </source>
</evidence>
<dbReference type="GO" id="GO:0050661">
    <property type="term" value="F:NADP binding"/>
    <property type="evidence" value="ECO:0007669"/>
    <property type="project" value="InterPro"/>
</dbReference>
<dbReference type="eggNOG" id="COG2084">
    <property type="taxonomic scope" value="Bacteria"/>
</dbReference>
<dbReference type="InterPro" id="IPR015815">
    <property type="entry name" value="HIBADH-related"/>
</dbReference>
<dbReference type="KEGG" id="bpy:Bphyt_6449"/>
<proteinExistence type="predicted"/>
<keyword evidence="1" id="KW-0560">Oxidoreductase</keyword>
<evidence type="ECO:0000256" key="2">
    <source>
        <dbReference type="ARBA" id="ARBA00023027"/>
    </source>
</evidence>
<accession>B2T8U3</accession>
<gene>
    <name evidence="6" type="ordered locus">Bphyt_6449</name>
</gene>
<dbReference type="InterPro" id="IPR008927">
    <property type="entry name" value="6-PGluconate_DH-like_C_sf"/>
</dbReference>
<dbReference type="HOGENOM" id="CLU_035117_6_0_4"/>
<dbReference type="GO" id="GO:0016616">
    <property type="term" value="F:oxidoreductase activity, acting on the CH-OH group of donors, NAD or NADP as acceptor"/>
    <property type="evidence" value="ECO:0007669"/>
    <property type="project" value="TreeGrafter"/>
</dbReference>
<evidence type="ECO:0000259" key="5">
    <source>
        <dbReference type="Pfam" id="PF14833"/>
    </source>
</evidence>
<evidence type="ECO:0000256" key="1">
    <source>
        <dbReference type="ARBA" id="ARBA00023002"/>
    </source>
</evidence>
<feature type="domain" description="3-hydroxyisobutyrate dehydrogenase-like NAD-binding" evidence="5">
    <location>
        <begin position="164"/>
        <end position="288"/>
    </location>
</feature>
<evidence type="ECO:0000313" key="6">
    <source>
        <dbReference type="EMBL" id="ACD20756.1"/>
    </source>
</evidence>
<name>B2T8U3_PARPJ</name>
<sequence>MKIGFIGAGRMGHRMISNLLKGSHAVLVLDGARDARDRVASLGATLAMNLADLVTGQDIVITMLPTPDVSLSVYEGAGGLFSITPPETLLLECSTVDVKTIERLGEGARASGTQLIDAPLTGGIEGAALATLTFMVGGSEEQLEYARPALQSMGSRIVHAGRFGSGTKLKLVNNMICATNLMVASEALTLGLKLGLDAQPMYDVIANGTGASWVLNTYYPLPGVVDGAPSSRGFRMPTFPATGMAKDMRCALEAARSVEAVTPLHNVAESLLKLYCEHFDTTLDWTAVSTMFGSRRYFPDLPGAGMPAPEC</sequence>
<evidence type="ECO:0000313" key="7">
    <source>
        <dbReference type="Proteomes" id="UP000001739"/>
    </source>
</evidence>
<dbReference type="Pfam" id="PF03446">
    <property type="entry name" value="NAD_binding_2"/>
    <property type="match status" value="1"/>
</dbReference>
<feature type="active site" evidence="3">
    <location>
        <position position="170"/>
    </location>
</feature>
<dbReference type="SUPFAM" id="SSF51735">
    <property type="entry name" value="NAD(P)-binding Rossmann-fold domains"/>
    <property type="match status" value="1"/>
</dbReference>
<dbReference type="GO" id="GO:0051287">
    <property type="term" value="F:NAD binding"/>
    <property type="evidence" value="ECO:0007669"/>
    <property type="project" value="InterPro"/>
</dbReference>
<feature type="domain" description="6-phosphogluconate dehydrogenase NADP-binding" evidence="4">
    <location>
        <begin position="2"/>
        <end position="161"/>
    </location>
</feature>
<dbReference type="Gene3D" id="1.10.1040.10">
    <property type="entry name" value="N-(1-d-carboxylethyl)-l-norvaline Dehydrogenase, domain 2"/>
    <property type="match status" value="1"/>
</dbReference>
<dbReference type="OrthoDB" id="9777604at2"/>
<dbReference type="PANTHER" id="PTHR22981">
    <property type="entry name" value="3-HYDROXYISOBUTYRATE DEHYDROGENASE-RELATED"/>
    <property type="match status" value="1"/>
</dbReference>
<dbReference type="Proteomes" id="UP000001739">
    <property type="component" value="Chromosome 2"/>
</dbReference>
<reference evidence="6 7" key="1">
    <citation type="journal article" date="2011" name="J. Bacteriol.">
        <title>Complete genome sequence of the plant growth-promoting endophyte Burkholderia phytofirmans strain PsJN.</title>
        <authorList>
            <person name="Weilharter A."/>
            <person name="Mitter B."/>
            <person name="Shin M.V."/>
            <person name="Chain P.S."/>
            <person name="Nowak J."/>
            <person name="Sessitsch A."/>
        </authorList>
    </citation>
    <scope>NUCLEOTIDE SEQUENCE [LARGE SCALE GENOMIC DNA]</scope>
    <source>
        <strain evidence="7">DSM 17436 / LMG 22146 / PsJN</strain>
    </source>
</reference>
<dbReference type="InterPro" id="IPR029154">
    <property type="entry name" value="HIBADH-like_NADP-bd"/>
</dbReference>
<dbReference type="InterPro" id="IPR013328">
    <property type="entry name" value="6PGD_dom2"/>
</dbReference>
<dbReference type="Pfam" id="PF14833">
    <property type="entry name" value="NAD_binding_11"/>
    <property type="match status" value="1"/>
</dbReference>
<dbReference type="Gene3D" id="3.40.50.720">
    <property type="entry name" value="NAD(P)-binding Rossmann-like Domain"/>
    <property type="match status" value="1"/>
</dbReference>
<dbReference type="InterPro" id="IPR036291">
    <property type="entry name" value="NAD(P)-bd_dom_sf"/>
</dbReference>
<dbReference type="SUPFAM" id="SSF48179">
    <property type="entry name" value="6-phosphogluconate dehydrogenase C-terminal domain-like"/>
    <property type="match status" value="1"/>
</dbReference>
<protein>
    <submittedName>
        <fullName evidence="6">6-phosphogluconate dehydrogenase NAD-binding</fullName>
    </submittedName>
</protein>
<evidence type="ECO:0000256" key="3">
    <source>
        <dbReference type="PIRSR" id="PIRSR000103-1"/>
    </source>
</evidence>
<dbReference type="PIRSF" id="PIRSF000103">
    <property type="entry name" value="HIBADH"/>
    <property type="match status" value="1"/>
</dbReference>
<dbReference type="InterPro" id="IPR006115">
    <property type="entry name" value="6PGDH_NADP-bd"/>
</dbReference>
<dbReference type="RefSeq" id="WP_012428264.1">
    <property type="nucleotide sequence ID" value="NC_010676.1"/>
</dbReference>
<keyword evidence="2" id="KW-0520">NAD</keyword>